<evidence type="ECO:0000256" key="1">
    <source>
        <dbReference type="SAM" id="Coils"/>
    </source>
</evidence>
<proteinExistence type="predicted"/>
<evidence type="ECO:0000313" key="4">
    <source>
        <dbReference type="Proteomes" id="UP001634394"/>
    </source>
</evidence>
<comment type="caution">
    <text evidence="3">The sequence shown here is derived from an EMBL/GenBank/DDBJ whole genome shotgun (WGS) entry which is preliminary data.</text>
</comment>
<feature type="domain" description="CARD" evidence="2">
    <location>
        <begin position="1"/>
        <end position="66"/>
    </location>
</feature>
<dbReference type="SUPFAM" id="SSF47986">
    <property type="entry name" value="DEATH domain"/>
    <property type="match status" value="1"/>
</dbReference>
<keyword evidence="4" id="KW-1185">Reference proteome</keyword>
<name>A0ABD3UAR3_SINWO</name>
<organism evidence="3 4">
    <name type="scientific">Sinanodonta woodiana</name>
    <name type="common">Chinese pond mussel</name>
    <name type="synonym">Anodonta woodiana</name>
    <dbReference type="NCBI Taxonomy" id="1069815"/>
    <lineage>
        <taxon>Eukaryota</taxon>
        <taxon>Metazoa</taxon>
        <taxon>Spiralia</taxon>
        <taxon>Lophotrochozoa</taxon>
        <taxon>Mollusca</taxon>
        <taxon>Bivalvia</taxon>
        <taxon>Autobranchia</taxon>
        <taxon>Heteroconchia</taxon>
        <taxon>Palaeoheterodonta</taxon>
        <taxon>Unionida</taxon>
        <taxon>Unionoidea</taxon>
        <taxon>Unionidae</taxon>
        <taxon>Unioninae</taxon>
        <taxon>Sinanodonta</taxon>
    </lineage>
</organism>
<dbReference type="Gene3D" id="1.10.533.10">
    <property type="entry name" value="Death Domain, Fas"/>
    <property type="match status" value="1"/>
</dbReference>
<feature type="coiled-coil region" evidence="1">
    <location>
        <begin position="393"/>
        <end position="434"/>
    </location>
</feature>
<feature type="coiled-coil region" evidence="1">
    <location>
        <begin position="333"/>
        <end position="364"/>
    </location>
</feature>
<dbReference type="CDD" id="cd01671">
    <property type="entry name" value="CARD"/>
    <property type="match status" value="1"/>
</dbReference>
<reference evidence="3 4" key="1">
    <citation type="submission" date="2024-11" db="EMBL/GenBank/DDBJ databases">
        <title>Chromosome-level genome assembly of the freshwater bivalve Anodonta woodiana.</title>
        <authorList>
            <person name="Chen X."/>
        </authorList>
    </citation>
    <scope>NUCLEOTIDE SEQUENCE [LARGE SCALE GENOMIC DNA]</scope>
    <source>
        <strain evidence="3">MN2024</strain>
        <tissue evidence="3">Gills</tissue>
    </source>
</reference>
<dbReference type="AlphaFoldDB" id="A0ABD3UAR3"/>
<dbReference type="InterPro" id="IPR001315">
    <property type="entry name" value="CARD"/>
</dbReference>
<dbReference type="Proteomes" id="UP001634394">
    <property type="component" value="Unassembled WGS sequence"/>
</dbReference>
<accession>A0ABD3UAR3</accession>
<evidence type="ECO:0000259" key="2">
    <source>
        <dbReference type="PROSITE" id="PS50209"/>
    </source>
</evidence>
<protein>
    <recommendedName>
        <fullName evidence="2">CARD domain-containing protein</fullName>
    </recommendedName>
</protein>
<dbReference type="PROSITE" id="PS50209">
    <property type="entry name" value="CARD"/>
    <property type="match status" value="1"/>
</dbReference>
<evidence type="ECO:0000313" key="3">
    <source>
        <dbReference type="EMBL" id="KAL3846587.1"/>
    </source>
</evidence>
<keyword evidence="1" id="KW-0175">Coiled coil</keyword>
<feature type="coiled-coil region" evidence="1">
    <location>
        <begin position="138"/>
        <end position="245"/>
    </location>
</feature>
<dbReference type="InterPro" id="IPR011029">
    <property type="entry name" value="DEATH-like_dom_sf"/>
</dbReference>
<gene>
    <name evidence="3" type="ORF">ACJMK2_017563</name>
</gene>
<sequence length="596" mass="69324">MNSLQKEVLNNNRNFLQKNVIWTNELENRLVNSGILTDSVQKEIRGLSSREQKTGKLLEVVALRGSFVKFCDVLLITGHFFLADFLRDEEEKQEKIDLSDLFKKLPYLEKMVKERDRKQFEAYVSEKVREKLLKNMWNKDTREREKALEAQQKQLEQEFEFDDKIKEKTDEIAKLEIVLKSVREECDQLRIQLRNLHHAFQEQEENNKSKLHIQAKYSAANENVIQRAADKMNSLEQILKDLDIKLHSVYQANENFSDKEEMVLMDNPFAFLARDFDNFLNNYKQLETIQKQYEQLLEERNYILAHLGFQESDNKPSLLTAYKEFAVRNDENMMALKQQVQIYNEKLEDQKEALESLNKDSKDTKKFTTATSVWQSAILSVMRKQLHDTKHENRMKDTKIKNFENEMTKLRARITELEKELKEKKRERSVTTETKFHFPVDVIPNGHVSSKSISGFENEVESDHVKSEHILKADPKKGSFLPPLANKAVYLSSENGTYGHHIPKRSKLKTFGSIPRNTIELSRSPFLPQPAGFTTIPLKLEDRLGFSSGGKLAYNSMSQGLDGLKTMHGKHIETKYLPNPSITYNQRISSVSLGPV</sequence>
<dbReference type="EMBL" id="JBJQND010000016">
    <property type="protein sequence ID" value="KAL3846587.1"/>
    <property type="molecule type" value="Genomic_DNA"/>
</dbReference>